<dbReference type="AlphaFoldDB" id="A0A132N8K5"/>
<dbReference type="RefSeq" id="WP_066203618.1">
    <property type="nucleotide sequence ID" value="NZ_JBDOQL010000230.1"/>
</dbReference>
<dbReference type="InterPro" id="IPR001109">
    <property type="entry name" value="Hydrogenase_HupF/HypC"/>
</dbReference>
<protein>
    <submittedName>
        <fullName evidence="2">Hydrogenase maturation protein</fullName>
    </submittedName>
</protein>
<accession>A0A132N8K5</accession>
<comment type="similarity">
    <text evidence="1">Belongs to the HupF/HypC family.</text>
</comment>
<organism evidence="2 3">
    <name type="scientific">Hydrogenibacillus schlegelii</name>
    <name type="common">Bacillus schlegelii</name>
    <dbReference type="NCBI Taxonomy" id="1484"/>
    <lineage>
        <taxon>Bacteria</taxon>
        <taxon>Bacillati</taxon>
        <taxon>Bacillota</taxon>
        <taxon>Bacilli</taxon>
        <taxon>Bacillales</taxon>
        <taxon>Bacillales Family X. Incertae Sedis</taxon>
        <taxon>Hydrogenibacillus</taxon>
    </lineage>
</organism>
<dbReference type="STRING" id="1484.SA87_04185"/>
<keyword evidence="3" id="KW-1185">Reference proteome</keyword>
<reference evidence="2 3" key="1">
    <citation type="submission" date="2015-09" db="EMBL/GenBank/DDBJ databases">
        <title>Draft genome sequence of Hydrogenibacillus schlegelii DSM 2000.</title>
        <authorList>
            <person name="Hemp J."/>
        </authorList>
    </citation>
    <scope>NUCLEOTIDE SEQUENCE [LARGE SCALE GENOMIC DNA]</scope>
    <source>
        <strain evidence="2 3">MA 48</strain>
    </source>
</reference>
<evidence type="ECO:0000313" key="3">
    <source>
        <dbReference type="Proteomes" id="UP000243024"/>
    </source>
</evidence>
<comment type="caution">
    <text evidence="2">The sequence shown here is derived from an EMBL/GenBank/DDBJ whole genome shotgun (WGS) entry which is preliminary data.</text>
</comment>
<evidence type="ECO:0000256" key="1">
    <source>
        <dbReference type="ARBA" id="ARBA00006018"/>
    </source>
</evidence>
<dbReference type="Proteomes" id="UP000243024">
    <property type="component" value="Unassembled WGS sequence"/>
</dbReference>
<dbReference type="SUPFAM" id="SSF159127">
    <property type="entry name" value="HupF/HypC-like"/>
    <property type="match status" value="1"/>
</dbReference>
<gene>
    <name evidence="2" type="ORF">SA87_04185</name>
</gene>
<dbReference type="OrthoDB" id="3394503at2"/>
<evidence type="ECO:0000313" key="2">
    <source>
        <dbReference type="EMBL" id="OAR03355.1"/>
    </source>
</evidence>
<dbReference type="EMBL" id="JXBB01000063">
    <property type="protein sequence ID" value="OAR03355.1"/>
    <property type="molecule type" value="Genomic_DNA"/>
</dbReference>
<dbReference type="Gene3D" id="2.30.30.140">
    <property type="match status" value="1"/>
</dbReference>
<sequence>MDRELARYGERRLREDGCATCGDVAVPVRVIAVSGREATVEDRAGVRISVAIDFVPDAKAGEILLVHMGVAIGRALEVAL</sequence>
<dbReference type="Pfam" id="PF01455">
    <property type="entry name" value="HupF_HypC"/>
    <property type="match status" value="1"/>
</dbReference>
<name>A0A132N8K5_HYDSH</name>
<proteinExistence type="inferred from homology"/>